<accession>W8KUT5</accession>
<organism evidence="1 2">
    <name type="scientific">Ectothiorhodospira haloalkaliphila</name>
    <dbReference type="NCBI Taxonomy" id="421628"/>
    <lineage>
        <taxon>Bacteria</taxon>
        <taxon>Pseudomonadati</taxon>
        <taxon>Pseudomonadota</taxon>
        <taxon>Gammaproteobacteria</taxon>
        <taxon>Chromatiales</taxon>
        <taxon>Ectothiorhodospiraceae</taxon>
        <taxon>Ectothiorhodospira</taxon>
    </lineage>
</organism>
<dbReference type="KEGG" id="hhc:M911_13320"/>
<name>W8KUT5_9GAMM</name>
<dbReference type="AlphaFoldDB" id="W8KUT5"/>
<sequence>MDAGTSHLHHAAFKSGHFTQLEFVLGIESAGQAGLLIQEDACAGHGSAGLGVAHQQMVAVAVVPVLIQAADHRGLTQFRSHLFGEHLIAQPLRGHDVRVIPGHIRPEHVPGQVPLTFVEDRCLHVVCFPAQ</sequence>
<reference evidence="2" key="2">
    <citation type="submission" date="2014-02" db="EMBL/GenBank/DDBJ databases">
        <title>Draft Genome Sequence of extremely halophilic bacteria Halorhodospira halochloris.</title>
        <authorList>
            <person name="Singh K.S."/>
        </authorList>
    </citation>
    <scope>NUCLEOTIDE SEQUENCE [LARGE SCALE GENOMIC DNA]</scope>
    <source>
        <strain evidence="2">A</strain>
    </source>
</reference>
<protein>
    <submittedName>
        <fullName evidence="1">Uncharacterized protein</fullName>
    </submittedName>
</protein>
<dbReference type="EMBL" id="CP007268">
    <property type="protein sequence ID" value="AHK80762.1"/>
    <property type="molecule type" value="Genomic_DNA"/>
</dbReference>
<dbReference type="HOGENOM" id="CLU_1924636_0_0_6"/>
<proteinExistence type="predicted"/>
<keyword evidence="2" id="KW-1185">Reference proteome</keyword>
<evidence type="ECO:0000313" key="2">
    <source>
        <dbReference type="Proteomes" id="UP000019442"/>
    </source>
</evidence>
<evidence type="ECO:0000313" key="1">
    <source>
        <dbReference type="EMBL" id="AHK80762.1"/>
    </source>
</evidence>
<reference evidence="1 2" key="1">
    <citation type="journal article" date="2014" name="J Genomics">
        <title>Draft Genome Sequence of the Extremely Halophilic Phototrophic Purple Sulfur Bacterium Halorhodospira halochloris.</title>
        <authorList>
            <person name="Singh K.S."/>
            <person name="Kirksey J."/>
            <person name="Hoff W.D."/>
            <person name="Deole R."/>
        </authorList>
    </citation>
    <scope>NUCLEOTIDE SEQUENCE [LARGE SCALE GENOMIC DNA]</scope>
    <source>
        <strain evidence="1 2">A</strain>
    </source>
</reference>
<gene>
    <name evidence="1" type="ORF">M911_13320</name>
</gene>
<dbReference type="Proteomes" id="UP000019442">
    <property type="component" value="Chromosome"/>
</dbReference>